<reference evidence="5 6" key="1">
    <citation type="submission" date="2021-05" db="EMBL/GenBank/DDBJ databases">
        <title>Novel Bacillus species.</title>
        <authorList>
            <person name="Liu G."/>
        </authorList>
    </citation>
    <scope>NUCLEOTIDE SEQUENCE [LARGE SCALE GENOMIC DNA]</scope>
    <source>
        <strain evidence="6">FJAT-49780</strain>
    </source>
</reference>
<dbReference type="InterPro" id="IPR000408">
    <property type="entry name" value="Reg_chr_condens"/>
</dbReference>
<feature type="region of interest" description="Disordered" evidence="3">
    <location>
        <begin position="461"/>
        <end position="481"/>
    </location>
</feature>
<sequence>MKYKVKEVAEFVGVSIATLHHYDKIGLLSPESVNQAGYRLYTDYELERLQQILFFKEMGFSLNEIKKNLEHTGFDRKHALEVHLDVLLQKKKRLEEIINTVYKTIESINGGMKMNPKDMFEGFDITDIEESKKKYAAGGYEHTLAVKADGTVWGWGNFGQEESSVGLEKPLVPILSNVKTVAAASGHYHSFAIKNDGTVWGWGSNDHGQLGINANEDYVTVPIKIEGLDHVVSVSAGVFHTLALKDNGRVWTWGPNWYGQLGNGSYKESKSPLIVENLAGVKEVAAGFFHSLALKGDGTVWRWGGYGDSTNEFPIKDQSPIPVRMKTIDQIVAIAAGGSHGVALKDDGTVWTWGYNDEGQLGDGKFVNGCSCEPRMVSGLTDIKAITAGGAFTLALRKNGTVWAWGSNNYGQLGDGTYEKKCEAREIPELNDVIHIAAGTKHAMAMKKDGSVWLWGSNDHGQLGDKKDSKKNRPYKYFQTT</sequence>
<gene>
    <name evidence="5" type="ORF">KHA97_08895</name>
</gene>
<keyword evidence="2" id="KW-0677">Repeat</keyword>
<dbReference type="PROSITE" id="PS50012">
    <property type="entry name" value="RCC1_3"/>
    <property type="match status" value="7"/>
</dbReference>
<dbReference type="CDD" id="cd01106">
    <property type="entry name" value="HTH_TipAL-Mta"/>
    <property type="match status" value="1"/>
</dbReference>
<dbReference type="Pfam" id="PF13411">
    <property type="entry name" value="MerR_1"/>
    <property type="match status" value="1"/>
</dbReference>
<evidence type="ECO:0000256" key="2">
    <source>
        <dbReference type="ARBA" id="ARBA00022737"/>
    </source>
</evidence>
<accession>A0A942TFB4</accession>
<evidence type="ECO:0000259" key="4">
    <source>
        <dbReference type="PROSITE" id="PS50937"/>
    </source>
</evidence>
<dbReference type="EMBL" id="JAGYPG010000002">
    <property type="protein sequence ID" value="MBS4195172.1"/>
    <property type="molecule type" value="Genomic_DNA"/>
</dbReference>
<dbReference type="GO" id="GO:0006355">
    <property type="term" value="P:regulation of DNA-templated transcription"/>
    <property type="evidence" value="ECO:0007669"/>
    <property type="project" value="InterPro"/>
</dbReference>
<evidence type="ECO:0000256" key="1">
    <source>
        <dbReference type="ARBA" id="ARBA00022658"/>
    </source>
</evidence>
<dbReference type="AlphaFoldDB" id="A0A942TFB4"/>
<dbReference type="SUPFAM" id="SSF50985">
    <property type="entry name" value="RCC1/BLIP-II"/>
    <property type="match status" value="2"/>
</dbReference>
<organism evidence="5 6">
    <name type="scientific">Lederbergia citri</name>
    <dbReference type="NCBI Taxonomy" id="2833580"/>
    <lineage>
        <taxon>Bacteria</taxon>
        <taxon>Bacillati</taxon>
        <taxon>Bacillota</taxon>
        <taxon>Bacilli</taxon>
        <taxon>Bacillales</taxon>
        <taxon>Bacillaceae</taxon>
        <taxon>Lederbergia</taxon>
    </lineage>
</organism>
<dbReference type="SMART" id="SM00422">
    <property type="entry name" value="HTH_MERR"/>
    <property type="match status" value="1"/>
</dbReference>
<dbReference type="InterPro" id="IPR051553">
    <property type="entry name" value="Ran_GTPase-activating"/>
</dbReference>
<dbReference type="Pfam" id="PF25390">
    <property type="entry name" value="WD40_RLD"/>
    <property type="match status" value="1"/>
</dbReference>
<dbReference type="Pfam" id="PF00415">
    <property type="entry name" value="RCC1"/>
    <property type="match status" value="1"/>
</dbReference>
<name>A0A942TFB4_9BACI</name>
<dbReference type="PROSITE" id="PS50937">
    <property type="entry name" value="HTH_MERR_2"/>
    <property type="match status" value="1"/>
</dbReference>
<dbReference type="PANTHER" id="PTHR45982">
    <property type="entry name" value="REGULATOR OF CHROMOSOME CONDENSATION"/>
    <property type="match status" value="1"/>
</dbReference>
<dbReference type="Gene3D" id="2.130.10.30">
    <property type="entry name" value="Regulator of chromosome condensation 1/beta-lactamase-inhibitor protein II"/>
    <property type="match status" value="2"/>
</dbReference>
<dbReference type="PROSITE" id="PS00626">
    <property type="entry name" value="RCC1_2"/>
    <property type="match status" value="5"/>
</dbReference>
<dbReference type="Pfam" id="PF13540">
    <property type="entry name" value="RCC1_2"/>
    <property type="match status" value="1"/>
</dbReference>
<dbReference type="PRINTS" id="PR00633">
    <property type="entry name" value="RCCNDNSATION"/>
</dbReference>
<proteinExistence type="predicted"/>
<dbReference type="InterPro" id="IPR058923">
    <property type="entry name" value="RCC1-like_dom"/>
</dbReference>
<dbReference type="InterPro" id="IPR009091">
    <property type="entry name" value="RCC1/BLIP-II"/>
</dbReference>
<dbReference type="Gene3D" id="1.10.1660.10">
    <property type="match status" value="1"/>
</dbReference>
<evidence type="ECO:0000313" key="6">
    <source>
        <dbReference type="Proteomes" id="UP000681414"/>
    </source>
</evidence>
<evidence type="ECO:0000256" key="3">
    <source>
        <dbReference type="SAM" id="MobiDB-lite"/>
    </source>
</evidence>
<dbReference type="InterPro" id="IPR000551">
    <property type="entry name" value="MerR-type_HTH_dom"/>
</dbReference>
<protein>
    <submittedName>
        <fullName evidence="5">MerR family transcriptional regulator</fullName>
    </submittedName>
</protein>
<feature type="domain" description="HTH merR-type" evidence="4">
    <location>
        <begin position="2"/>
        <end position="71"/>
    </location>
</feature>
<dbReference type="GO" id="GO:0003677">
    <property type="term" value="F:DNA binding"/>
    <property type="evidence" value="ECO:0007669"/>
    <property type="project" value="InterPro"/>
</dbReference>
<dbReference type="PANTHER" id="PTHR45982:SF1">
    <property type="entry name" value="REGULATOR OF CHROMOSOME CONDENSATION"/>
    <property type="match status" value="1"/>
</dbReference>
<dbReference type="RefSeq" id="WP_213124409.1">
    <property type="nucleotide sequence ID" value="NZ_JAGYPG010000002.1"/>
</dbReference>
<evidence type="ECO:0000313" key="5">
    <source>
        <dbReference type="EMBL" id="MBS4195172.1"/>
    </source>
</evidence>
<dbReference type="Proteomes" id="UP000681414">
    <property type="component" value="Unassembled WGS sequence"/>
</dbReference>
<comment type="caution">
    <text evidence="5">The sequence shown here is derived from an EMBL/GenBank/DDBJ whole genome shotgun (WGS) entry which is preliminary data.</text>
</comment>
<dbReference type="InterPro" id="IPR009061">
    <property type="entry name" value="DNA-bd_dom_put_sf"/>
</dbReference>
<keyword evidence="6" id="KW-1185">Reference proteome</keyword>
<keyword evidence="1" id="KW-0344">Guanine-nucleotide releasing factor</keyword>
<dbReference type="SUPFAM" id="SSF46955">
    <property type="entry name" value="Putative DNA-binding domain"/>
    <property type="match status" value="1"/>
</dbReference>